<keyword evidence="17" id="KW-0325">Glycoprotein</keyword>
<evidence type="ECO:0000259" key="24">
    <source>
        <dbReference type="Pfam" id="PF20806"/>
    </source>
</evidence>
<dbReference type="Gene3D" id="2.60.40.1530">
    <property type="entry name" value="ntegrin, alpha v. Chain A, domain 4"/>
    <property type="match status" value="1"/>
</dbReference>
<dbReference type="FunFam" id="2.60.40.1510:FF:000001">
    <property type="entry name" value="Integrin alpha V"/>
    <property type="match status" value="1"/>
</dbReference>
<dbReference type="InterPro" id="IPR048286">
    <property type="entry name" value="Integrin_alpha_Ig-like_3"/>
</dbReference>
<dbReference type="Gene3D" id="2.130.10.130">
    <property type="entry name" value="Integrin alpha, N-terminal"/>
    <property type="match status" value="1"/>
</dbReference>
<dbReference type="Pfam" id="PF20805">
    <property type="entry name" value="Integrin_A_Ig_2"/>
    <property type="match status" value="1"/>
</dbReference>
<dbReference type="SUPFAM" id="SSF69318">
    <property type="entry name" value="Integrin alpha N-terminal domain"/>
    <property type="match status" value="1"/>
</dbReference>
<dbReference type="GO" id="GO:0005925">
    <property type="term" value="C:focal adhesion"/>
    <property type="evidence" value="ECO:0007669"/>
    <property type="project" value="UniProtKB-SubCell"/>
</dbReference>
<keyword evidence="7" id="KW-0732">Signal</keyword>
<protein>
    <recommendedName>
        <fullName evidence="18">Integrin alpha-V</fullName>
    </recommendedName>
    <alternativeName>
        <fullName evidence="19">Vitronectin receptor subunit alpha</fullName>
    </alternativeName>
</protein>
<dbReference type="Pfam" id="PF00357">
    <property type="entry name" value="Integrin_alpha"/>
    <property type="match status" value="1"/>
</dbReference>
<dbReference type="Gene3D" id="1.20.5.930">
    <property type="entry name" value="Bicelle-embedded integrin alpha(iib) transmembrane segment"/>
    <property type="match status" value="1"/>
</dbReference>
<keyword evidence="10 20" id="KW-0130">Cell adhesion</keyword>
<evidence type="ECO:0000259" key="23">
    <source>
        <dbReference type="Pfam" id="PF20805"/>
    </source>
</evidence>
<keyword evidence="5 20" id="KW-0812">Transmembrane</keyword>
<dbReference type="Ensembl" id="ENSMUNT00000033389.1">
    <property type="protein sequence ID" value="ENSMUNP00000023905.1"/>
    <property type="gene ID" value="ENSMUNG00000015363.2"/>
</dbReference>
<dbReference type="PANTHER" id="PTHR23220:SF4">
    <property type="entry name" value="INTEGRIN ALPHA-V"/>
    <property type="match status" value="1"/>
</dbReference>
<organism evidence="25 26">
    <name type="scientific">Melopsittacus undulatus</name>
    <name type="common">Budgerigar</name>
    <name type="synonym">Psittacus undulatus</name>
    <dbReference type="NCBI Taxonomy" id="13146"/>
    <lineage>
        <taxon>Eukaryota</taxon>
        <taxon>Metazoa</taxon>
        <taxon>Chordata</taxon>
        <taxon>Craniata</taxon>
        <taxon>Vertebrata</taxon>
        <taxon>Euteleostomi</taxon>
        <taxon>Archelosauria</taxon>
        <taxon>Archosauria</taxon>
        <taxon>Dinosauria</taxon>
        <taxon>Saurischia</taxon>
        <taxon>Theropoda</taxon>
        <taxon>Coelurosauria</taxon>
        <taxon>Aves</taxon>
        <taxon>Neognathae</taxon>
        <taxon>Neoaves</taxon>
        <taxon>Telluraves</taxon>
        <taxon>Australaves</taxon>
        <taxon>Psittaciformes</taxon>
        <taxon>Psittaculidae</taxon>
        <taxon>Melopsittacus</taxon>
    </lineage>
</organism>
<feature type="region of interest" description="Disordered" evidence="21">
    <location>
        <begin position="1005"/>
        <end position="1026"/>
    </location>
</feature>
<evidence type="ECO:0000313" key="26">
    <source>
        <dbReference type="Proteomes" id="UP000694405"/>
    </source>
</evidence>
<sequence>ALQPSRARLRHHVMPLLLSATAVPGAFNLDVERPAVYSGPQGSYFGFAVDFFAPDPSSVFLLVGAPKANTTQHNIVEGGQVLKCNWNSNRNCQPIVFDSTGNRDFAPDDPLEFKSHQWFGASVRSKTDKILACAPLYHWRTETKQEREPVGTCYLLAGSKSVEYAPCRSTTIDADGQGFCQGGFSIDFTKGDRVLLGGPGSFYWQGQLISDRVTEIVAKYDSKVYSAKYDDQLATRPASAAFDDSYLDFVSGVPRAARTLGMVSIYNGKNMSSMYNFTGEQMAAYFGYSVAATDINRDNYTDLFIGAPLFMDRSSDGKLQEVGQVSICLQRASGGFHITKLNGFEIFARFSSSIAPLGDLDQDGFNDIAVAAPYGGEGKRGLVYIYNGRANGLNAVPSQILEGQWAARTMPPSFGYSLKGATDVDKNGYPDLIVGAFGVDRAVLYRARPVIRVNAALEVNPTILNPENKACSLSDVKVSCFKVKFCLKADGKGKLPNSLNFQVELLLDKLKQKGAIRRALFLHSKQPSHSKNMTITKGGKMNCEELDAFLRDESEFRDKLTPITIFMEYRLDYRTAADATGLQPILNQFTPANMSRQAHILLDCGDDNVCKPKLKVSVESDQKQIYIGDDNPLTLIVSAQNLGEGAYEAELFVIVPPQADFIGVVRNNEALARLSCAFKTENQTRMVVCDLGNPMKAGIKLLAGLRFSVHQQSEMDTSVKFDLQIRSSNLYDNLSPVAFYQADLAILAAVEIRGVSSPDHIFLPVANWQPKENPETEDDIGPLVQHIYELRNNGPSAFSKVMMTLQWPYKYKNYTLLYIVQYEIDGPMNCTSDMEINPLKIKVSASKDDDKNETLSREDNRHHRISRRDITAIEGDVHTLGCGTADCLKIVCQVGHLERGKSAILYLKSRLWTQTFMNKENQNHSYSLKSSASFNVIEFPYKNLSFEDVHNSTVVTTNITWGIQPQSMPVPVWVIILAVVAGLLLLAVLVFVMYRMGFFKRVRPPQEEQEREQLQPHENGEGTSEA</sequence>
<dbReference type="GO" id="GO:0033627">
    <property type="term" value="P:cell adhesion mediated by integrin"/>
    <property type="evidence" value="ECO:0007669"/>
    <property type="project" value="TreeGrafter"/>
</dbReference>
<evidence type="ECO:0000256" key="20">
    <source>
        <dbReference type="RuleBase" id="RU003762"/>
    </source>
</evidence>
<dbReference type="PROSITE" id="PS51470">
    <property type="entry name" value="FG_GAP"/>
    <property type="match status" value="6"/>
</dbReference>
<dbReference type="FunFam" id="1.20.5.930:FF:000001">
    <property type="entry name" value="Integrin subunit alpha V"/>
    <property type="match status" value="1"/>
</dbReference>
<dbReference type="GO" id="GO:0008305">
    <property type="term" value="C:integrin complex"/>
    <property type="evidence" value="ECO:0007669"/>
    <property type="project" value="InterPro"/>
</dbReference>
<dbReference type="Gene3D" id="2.60.40.1460">
    <property type="entry name" value="Integrin domains. Chain A, domain 2"/>
    <property type="match status" value="1"/>
</dbReference>
<dbReference type="InterPro" id="IPR032695">
    <property type="entry name" value="Integrin_dom_sf"/>
</dbReference>
<dbReference type="Pfam" id="PF08441">
    <property type="entry name" value="Integrin_A_Ig_1"/>
    <property type="match status" value="1"/>
</dbReference>
<dbReference type="GO" id="GO:0046872">
    <property type="term" value="F:metal ion binding"/>
    <property type="evidence" value="ECO:0007669"/>
    <property type="project" value="UniProtKB-KW"/>
</dbReference>
<keyword evidence="13 20" id="KW-0401">Integrin</keyword>
<feature type="domain" description="Integrin alpha third immunoglobulin-like" evidence="24">
    <location>
        <begin position="750"/>
        <end position="961"/>
    </location>
</feature>
<evidence type="ECO:0000256" key="2">
    <source>
        <dbReference type="ARBA" id="ARBA00004479"/>
    </source>
</evidence>
<dbReference type="PROSITE" id="PS00242">
    <property type="entry name" value="INTEGRIN_ALPHA"/>
    <property type="match status" value="1"/>
</dbReference>
<dbReference type="InterPro" id="IPR018184">
    <property type="entry name" value="Integrin_alpha_C_CS"/>
</dbReference>
<evidence type="ECO:0000259" key="22">
    <source>
        <dbReference type="Pfam" id="PF08441"/>
    </source>
</evidence>
<reference evidence="25" key="3">
    <citation type="submission" date="2025-09" db="UniProtKB">
        <authorList>
            <consortium name="Ensembl"/>
        </authorList>
    </citation>
    <scope>IDENTIFICATION</scope>
</reference>
<dbReference type="Proteomes" id="UP000694405">
    <property type="component" value="Chromosome 8"/>
</dbReference>
<keyword evidence="12 20" id="KW-1133">Transmembrane helix</keyword>
<name>A0A8V5FTF7_MELUD</name>
<evidence type="ECO:0000256" key="12">
    <source>
        <dbReference type="ARBA" id="ARBA00022989"/>
    </source>
</evidence>
<dbReference type="InterPro" id="IPR013649">
    <property type="entry name" value="Integrin_alpha_Ig-like_1"/>
</dbReference>
<dbReference type="GO" id="GO:0007229">
    <property type="term" value="P:integrin-mediated signaling pathway"/>
    <property type="evidence" value="ECO:0007669"/>
    <property type="project" value="UniProtKB-KW"/>
</dbReference>
<evidence type="ECO:0000256" key="10">
    <source>
        <dbReference type="ARBA" id="ARBA00022889"/>
    </source>
</evidence>
<dbReference type="GO" id="GO:0009897">
    <property type="term" value="C:external side of plasma membrane"/>
    <property type="evidence" value="ECO:0007669"/>
    <property type="project" value="TreeGrafter"/>
</dbReference>
<dbReference type="InterPro" id="IPR013519">
    <property type="entry name" value="Int_alpha_beta-p"/>
</dbReference>
<keyword evidence="16 20" id="KW-0675">Receptor</keyword>
<evidence type="ECO:0000256" key="4">
    <source>
        <dbReference type="ARBA" id="ARBA00022685"/>
    </source>
</evidence>
<dbReference type="FunFam" id="2.130.10.130:FF:000003">
    <property type="entry name" value="Integrin alpha V"/>
    <property type="match status" value="1"/>
</dbReference>
<evidence type="ECO:0000256" key="17">
    <source>
        <dbReference type="ARBA" id="ARBA00023180"/>
    </source>
</evidence>
<evidence type="ECO:0000256" key="13">
    <source>
        <dbReference type="ARBA" id="ARBA00023037"/>
    </source>
</evidence>
<feature type="domain" description="Integrin alpha second immunoglobulin-like" evidence="23">
    <location>
        <begin position="604"/>
        <end position="737"/>
    </location>
</feature>
<keyword evidence="14 20" id="KW-0472">Membrane</keyword>
<feature type="compositionally biased region" description="Basic and acidic residues" evidence="21">
    <location>
        <begin position="1005"/>
        <end position="1020"/>
    </location>
</feature>
<evidence type="ECO:0000256" key="7">
    <source>
        <dbReference type="ARBA" id="ARBA00022729"/>
    </source>
</evidence>
<feature type="domain" description="Integrin alpha first immunoglubulin-like" evidence="22">
    <location>
        <begin position="447"/>
        <end position="603"/>
    </location>
</feature>
<dbReference type="SMART" id="SM00191">
    <property type="entry name" value="Int_alpha"/>
    <property type="match status" value="5"/>
</dbReference>
<dbReference type="Pfam" id="PF20806">
    <property type="entry name" value="Integrin_A_Ig_3"/>
    <property type="match status" value="1"/>
</dbReference>
<evidence type="ECO:0000256" key="11">
    <source>
        <dbReference type="ARBA" id="ARBA00022949"/>
    </source>
</evidence>
<comment type="similarity">
    <text evidence="3 20">Belongs to the integrin alpha chain family.</text>
</comment>
<evidence type="ECO:0000256" key="3">
    <source>
        <dbReference type="ARBA" id="ARBA00008054"/>
    </source>
</evidence>
<dbReference type="InterPro" id="IPR048285">
    <property type="entry name" value="Integrin_alpha_Ig-like_2"/>
</dbReference>
<evidence type="ECO:0000256" key="14">
    <source>
        <dbReference type="ARBA" id="ARBA00023136"/>
    </source>
</evidence>
<reference evidence="25" key="1">
    <citation type="submission" date="2020-03" db="EMBL/GenBank/DDBJ databases">
        <title>Melopsittacus undulatus (budgerigar) genome, bMelUnd1, maternal haplotype with Z.</title>
        <authorList>
            <person name="Gedman G."/>
            <person name="Mountcastle J."/>
            <person name="Haase B."/>
            <person name="Formenti G."/>
            <person name="Wright T."/>
            <person name="Apodaca J."/>
            <person name="Pelan S."/>
            <person name="Chow W."/>
            <person name="Rhie A."/>
            <person name="Howe K."/>
            <person name="Fedrigo O."/>
            <person name="Jarvis E.D."/>
        </authorList>
    </citation>
    <scope>NUCLEOTIDE SEQUENCE [LARGE SCALE GENOMIC DNA]</scope>
</reference>
<dbReference type="PRINTS" id="PR01185">
    <property type="entry name" value="INTEGRINA"/>
</dbReference>
<evidence type="ECO:0000256" key="8">
    <source>
        <dbReference type="ARBA" id="ARBA00022737"/>
    </source>
</evidence>
<dbReference type="InterPro" id="IPR013517">
    <property type="entry name" value="FG-GAP"/>
</dbReference>
<reference evidence="25" key="2">
    <citation type="submission" date="2025-08" db="UniProtKB">
        <authorList>
            <consortium name="Ensembl"/>
        </authorList>
    </citation>
    <scope>IDENTIFICATION</scope>
</reference>
<dbReference type="Pfam" id="PF01839">
    <property type="entry name" value="FG-GAP"/>
    <property type="match status" value="2"/>
</dbReference>
<evidence type="ECO:0000256" key="6">
    <source>
        <dbReference type="ARBA" id="ARBA00022723"/>
    </source>
</evidence>
<keyword evidence="8" id="KW-0677">Repeat</keyword>
<evidence type="ECO:0000256" key="16">
    <source>
        <dbReference type="ARBA" id="ARBA00023170"/>
    </source>
</evidence>
<keyword evidence="26" id="KW-1185">Reference proteome</keyword>
<evidence type="ECO:0000256" key="1">
    <source>
        <dbReference type="ARBA" id="ARBA00004246"/>
    </source>
</evidence>
<keyword evidence="6" id="KW-0479">Metal-binding</keyword>
<evidence type="ECO:0000313" key="25">
    <source>
        <dbReference type="Ensembl" id="ENSMUNP00000023905.1"/>
    </source>
</evidence>
<dbReference type="PANTHER" id="PTHR23220">
    <property type="entry name" value="INTEGRIN ALPHA"/>
    <property type="match status" value="1"/>
</dbReference>
<gene>
    <name evidence="25" type="primary">LOC101871563</name>
</gene>
<feature type="transmembrane region" description="Helical" evidence="20">
    <location>
        <begin position="972"/>
        <end position="994"/>
    </location>
</feature>
<dbReference type="FunFam" id="2.60.40.1530:FF:000002">
    <property type="entry name" value="integrin alpha-V isoform X2"/>
    <property type="match status" value="1"/>
</dbReference>
<dbReference type="GO" id="GO:0007160">
    <property type="term" value="P:cell-matrix adhesion"/>
    <property type="evidence" value="ECO:0007669"/>
    <property type="project" value="TreeGrafter"/>
</dbReference>
<keyword evidence="4" id="KW-0165">Cleavage on pair of basic residues</keyword>
<keyword evidence="11" id="KW-0965">Cell junction</keyword>
<dbReference type="FunFam" id="2.60.40.1460:FF:000001">
    <property type="entry name" value="Integrin, alpha V"/>
    <property type="match status" value="1"/>
</dbReference>
<keyword evidence="9" id="KW-0106">Calcium</keyword>
<evidence type="ECO:0000256" key="19">
    <source>
        <dbReference type="ARBA" id="ARBA00082120"/>
    </source>
</evidence>
<evidence type="ECO:0000256" key="9">
    <source>
        <dbReference type="ARBA" id="ARBA00022837"/>
    </source>
</evidence>
<evidence type="ECO:0000256" key="15">
    <source>
        <dbReference type="ARBA" id="ARBA00023157"/>
    </source>
</evidence>
<evidence type="ECO:0000256" key="18">
    <source>
        <dbReference type="ARBA" id="ARBA00068422"/>
    </source>
</evidence>
<evidence type="ECO:0000256" key="5">
    <source>
        <dbReference type="ARBA" id="ARBA00022692"/>
    </source>
</evidence>
<dbReference type="GO" id="GO:0001525">
    <property type="term" value="P:angiogenesis"/>
    <property type="evidence" value="ECO:0007669"/>
    <property type="project" value="TreeGrafter"/>
</dbReference>
<proteinExistence type="inferred from homology"/>
<dbReference type="GO" id="GO:0098609">
    <property type="term" value="P:cell-cell adhesion"/>
    <property type="evidence" value="ECO:0007669"/>
    <property type="project" value="TreeGrafter"/>
</dbReference>
<comment type="subcellular location">
    <subcellularLocation>
        <location evidence="1">Cell junction</location>
        <location evidence="1">Focal adhesion</location>
    </subcellularLocation>
    <subcellularLocation>
        <location evidence="2 20">Membrane</location>
        <topology evidence="2 20">Single-pass type I membrane protein</topology>
    </subcellularLocation>
</comment>
<dbReference type="SUPFAM" id="SSF69179">
    <property type="entry name" value="Integrin domains"/>
    <property type="match status" value="3"/>
</dbReference>
<dbReference type="GO" id="GO:0005178">
    <property type="term" value="F:integrin binding"/>
    <property type="evidence" value="ECO:0007669"/>
    <property type="project" value="TreeGrafter"/>
</dbReference>
<evidence type="ECO:0000256" key="21">
    <source>
        <dbReference type="SAM" id="MobiDB-lite"/>
    </source>
</evidence>
<dbReference type="AlphaFoldDB" id="A0A8V5FTF7"/>
<accession>A0A8V5FTF7</accession>
<dbReference type="InterPro" id="IPR028994">
    <property type="entry name" value="Integrin_alpha_N"/>
</dbReference>
<dbReference type="InterPro" id="IPR000413">
    <property type="entry name" value="Integrin_alpha"/>
</dbReference>
<dbReference type="Gene3D" id="2.60.40.1510">
    <property type="entry name" value="ntegrin, alpha v. Chain A, domain 3"/>
    <property type="match status" value="1"/>
</dbReference>
<keyword evidence="15" id="KW-1015">Disulfide bond</keyword>